<organism evidence="2 3">
    <name type="scientific">Armillaria ostoyae</name>
    <name type="common">Armillaria root rot fungus</name>
    <dbReference type="NCBI Taxonomy" id="47428"/>
    <lineage>
        <taxon>Eukaryota</taxon>
        <taxon>Fungi</taxon>
        <taxon>Dikarya</taxon>
        <taxon>Basidiomycota</taxon>
        <taxon>Agaricomycotina</taxon>
        <taxon>Agaricomycetes</taxon>
        <taxon>Agaricomycetidae</taxon>
        <taxon>Agaricales</taxon>
        <taxon>Marasmiineae</taxon>
        <taxon>Physalacriaceae</taxon>
        <taxon>Armillaria</taxon>
    </lineage>
</organism>
<sequence>MSASPSSPLSTSPPPPFSNDPATPDSTLRARNVSSQNEPQNTPSLSTAFSDSGISSRLTREASRSSFHMGTPTRRVLVRSDPALLTCFDPADRELYDLWAPKR</sequence>
<feature type="compositionally biased region" description="Low complexity" evidence="1">
    <location>
        <begin position="1"/>
        <end position="10"/>
    </location>
</feature>
<dbReference type="OMA" id="SSFHMGT"/>
<evidence type="ECO:0000313" key="3">
    <source>
        <dbReference type="Proteomes" id="UP000219338"/>
    </source>
</evidence>
<dbReference type="EMBL" id="FUEG01000003">
    <property type="protein sequence ID" value="SJL02111.1"/>
    <property type="molecule type" value="Genomic_DNA"/>
</dbReference>
<feature type="compositionally biased region" description="Polar residues" evidence="1">
    <location>
        <begin position="32"/>
        <end position="57"/>
    </location>
</feature>
<dbReference type="OrthoDB" id="2669285at2759"/>
<keyword evidence="3" id="KW-1185">Reference proteome</keyword>
<name>A0A284R059_ARMOS</name>
<evidence type="ECO:0000256" key="1">
    <source>
        <dbReference type="SAM" id="MobiDB-lite"/>
    </source>
</evidence>
<protein>
    <submittedName>
        <fullName evidence="2">Uncharacterized protein</fullName>
    </submittedName>
</protein>
<evidence type="ECO:0000313" key="2">
    <source>
        <dbReference type="EMBL" id="SJL02111.1"/>
    </source>
</evidence>
<dbReference type="AlphaFoldDB" id="A0A284R059"/>
<reference evidence="3" key="1">
    <citation type="journal article" date="2017" name="Nat. Ecol. Evol.">
        <title>Genome expansion and lineage-specific genetic innovations in the forest pathogenic fungi Armillaria.</title>
        <authorList>
            <person name="Sipos G."/>
            <person name="Prasanna A.N."/>
            <person name="Walter M.C."/>
            <person name="O'Connor E."/>
            <person name="Balint B."/>
            <person name="Krizsan K."/>
            <person name="Kiss B."/>
            <person name="Hess J."/>
            <person name="Varga T."/>
            <person name="Slot J."/>
            <person name="Riley R."/>
            <person name="Boka B."/>
            <person name="Rigling D."/>
            <person name="Barry K."/>
            <person name="Lee J."/>
            <person name="Mihaltcheva S."/>
            <person name="LaButti K."/>
            <person name="Lipzen A."/>
            <person name="Waldron R."/>
            <person name="Moloney N.M."/>
            <person name="Sperisen C."/>
            <person name="Kredics L."/>
            <person name="Vagvoelgyi C."/>
            <person name="Patrignani A."/>
            <person name="Fitzpatrick D."/>
            <person name="Nagy I."/>
            <person name="Doyle S."/>
            <person name="Anderson J.B."/>
            <person name="Grigoriev I.V."/>
            <person name="Gueldener U."/>
            <person name="Muensterkoetter M."/>
            <person name="Nagy L.G."/>
        </authorList>
    </citation>
    <scope>NUCLEOTIDE SEQUENCE [LARGE SCALE GENOMIC DNA]</scope>
    <source>
        <strain evidence="3">C18/9</strain>
    </source>
</reference>
<feature type="region of interest" description="Disordered" evidence="1">
    <location>
        <begin position="1"/>
        <end position="72"/>
    </location>
</feature>
<dbReference type="Proteomes" id="UP000219338">
    <property type="component" value="Unassembled WGS sequence"/>
</dbReference>
<gene>
    <name evidence="2" type="ORF">ARMOST_05435</name>
</gene>
<accession>A0A284R059</accession>
<proteinExistence type="predicted"/>